<evidence type="ECO:0000313" key="9">
    <source>
        <dbReference type="EMBL" id="SNR48615.1"/>
    </source>
</evidence>
<dbReference type="Pfam" id="PF13416">
    <property type="entry name" value="SBP_bac_8"/>
    <property type="match status" value="1"/>
</dbReference>
<dbReference type="EMBL" id="FZNM01000005">
    <property type="protein sequence ID" value="SNR48615.1"/>
    <property type="molecule type" value="Genomic_DNA"/>
</dbReference>
<evidence type="ECO:0000256" key="1">
    <source>
        <dbReference type="ARBA" id="ARBA00004418"/>
    </source>
</evidence>
<dbReference type="EMBL" id="SIRL01000005">
    <property type="protein sequence ID" value="TBN50401.1"/>
    <property type="molecule type" value="Genomic_DNA"/>
</dbReference>
<dbReference type="PANTHER" id="PTHR43649:SF31">
    <property type="entry name" value="SN-GLYCEROL-3-PHOSPHATE-BINDING PERIPLASMIC PROTEIN UGPB"/>
    <property type="match status" value="1"/>
</dbReference>
<dbReference type="OrthoDB" id="9762335at2"/>
<evidence type="ECO:0000256" key="6">
    <source>
        <dbReference type="ARBA" id="ARBA00022729"/>
    </source>
</evidence>
<dbReference type="Proteomes" id="UP000198409">
    <property type="component" value="Unassembled WGS sequence"/>
</dbReference>
<dbReference type="Gene3D" id="3.40.190.10">
    <property type="entry name" value="Periplasmic binding protein-like II"/>
    <property type="match status" value="2"/>
</dbReference>
<dbReference type="Proteomes" id="UP000292859">
    <property type="component" value="Unassembled WGS sequence"/>
</dbReference>
<name>A0A238WQ06_9RHOB</name>
<keyword evidence="5" id="KW-0813">Transport</keyword>
<keyword evidence="12" id="KW-1185">Reference proteome</keyword>
<evidence type="ECO:0000256" key="2">
    <source>
        <dbReference type="ARBA" id="ARBA00008520"/>
    </source>
</evidence>
<evidence type="ECO:0000313" key="11">
    <source>
        <dbReference type="Proteomes" id="UP000198409"/>
    </source>
</evidence>
<dbReference type="SUPFAM" id="SSF53850">
    <property type="entry name" value="Periplasmic binding protein-like II"/>
    <property type="match status" value="1"/>
</dbReference>
<reference evidence="10 12" key="3">
    <citation type="submission" date="2019-02" db="EMBL/GenBank/DDBJ databases">
        <authorList>
            <person name="Zhang G."/>
        </authorList>
    </citation>
    <scope>NUCLEOTIDE SEQUENCE [LARGE SCALE GENOMIC DNA]</scope>
    <source>
        <strain evidence="10 12">CMB17</strain>
    </source>
</reference>
<evidence type="ECO:0000256" key="3">
    <source>
        <dbReference type="ARBA" id="ARBA00011557"/>
    </source>
</evidence>
<reference evidence="9" key="1">
    <citation type="submission" date="2017-06" db="EMBL/GenBank/DDBJ databases">
        <authorList>
            <person name="Kim H.J."/>
            <person name="Triplett B.A."/>
        </authorList>
    </citation>
    <scope>NUCLEOTIDE SEQUENCE [LARGE SCALE GENOMIC DNA]</scope>
    <source>
        <strain evidence="9">DSM 26170</strain>
    </source>
</reference>
<feature type="chain" id="PRO_5012737502" description="sn-glycerol-3-phosphate-binding periplasmic protein UgpB" evidence="8">
    <location>
        <begin position="22"/>
        <end position="437"/>
    </location>
</feature>
<comment type="function">
    <text evidence="7">Part of the ABC transporter complex UgpBAEC involved in sn-glycerol-3-phosphate (G3P) import. Binds G3P.</text>
</comment>
<reference evidence="11" key="2">
    <citation type="submission" date="2017-06" db="EMBL/GenBank/DDBJ databases">
        <authorList>
            <person name="Varghese N."/>
            <person name="Submissions S."/>
        </authorList>
    </citation>
    <scope>NUCLEOTIDE SEQUENCE [LARGE SCALE GENOMIC DNA]</scope>
    <source>
        <strain evidence="11">DSM 26170</strain>
    </source>
</reference>
<dbReference type="NCBIfam" id="NF008211">
    <property type="entry name" value="PRK10974.1"/>
    <property type="match status" value="1"/>
</dbReference>
<proteinExistence type="inferred from homology"/>
<dbReference type="InterPro" id="IPR006059">
    <property type="entry name" value="SBP"/>
</dbReference>
<comment type="subunit">
    <text evidence="3">The complex is composed of two ATP-binding proteins (UgpC), two transmembrane proteins (UgpA and UgpE) and a solute-binding protein (UgpB).</text>
</comment>
<feature type="signal peptide" evidence="8">
    <location>
        <begin position="1"/>
        <end position="21"/>
    </location>
</feature>
<sequence>MKYLFTASAVALLASLSAANAQTEIQWWHAMGGELGAKLEEITKGFNDSQDEYTVVPSYKGTYPETMTAAIAAFRAQQQPAIVQVFEVGTGTMMAAKGAIVPVHQLMADQGAAFDPAAYLPAVVGYYTDTEGNMLSMPFNSSTPIVYYNKTVFEKAGLDPNTPPKTWAELEEFSKTIRDTGAATCGFTTQWVSWIQTENLSAWHNQPIGTEQNGFGGTAARLTLNGPVQVKHWENLKRMADEGVFKYGGPVGGDNAAPMFYSQECAMYMGSSASRAGVIANAKDFELGYGMLPYYDDVEGAPQNSIIGGATLWVLSGRPDEEYAGVAKFFEYLSSPEVQADWASFSGYLPITQAAMDQMADYYAENPGADTGIKQITLNEPTENSKGLRFGNYVQIRGIIDEEFEQLLAGSKDAQGALDAVVERGNALIEEFEAQNQ</sequence>
<evidence type="ECO:0000256" key="8">
    <source>
        <dbReference type="SAM" id="SignalP"/>
    </source>
</evidence>
<dbReference type="InterPro" id="IPR050490">
    <property type="entry name" value="Bact_solute-bd_prot1"/>
</dbReference>
<dbReference type="CDD" id="cd14748">
    <property type="entry name" value="PBP2_UgpB"/>
    <property type="match status" value="1"/>
</dbReference>
<dbReference type="PANTHER" id="PTHR43649">
    <property type="entry name" value="ARABINOSE-BINDING PROTEIN-RELATED"/>
    <property type="match status" value="1"/>
</dbReference>
<comment type="similarity">
    <text evidence="2">Belongs to the bacterial solute-binding protein 1 family.</text>
</comment>
<gene>
    <name evidence="10" type="primary">ugpB</name>
    <name evidence="10" type="ORF">EYF88_09115</name>
    <name evidence="9" type="ORF">SAMN06265378_105166</name>
</gene>
<keyword evidence="6 8" id="KW-0732">Signal</keyword>
<organism evidence="9 11">
    <name type="scientific">Paracoccus sediminis</name>
    <dbReference type="NCBI Taxonomy" id="1214787"/>
    <lineage>
        <taxon>Bacteria</taxon>
        <taxon>Pseudomonadati</taxon>
        <taxon>Pseudomonadota</taxon>
        <taxon>Alphaproteobacteria</taxon>
        <taxon>Rhodobacterales</taxon>
        <taxon>Paracoccaceae</taxon>
        <taxon>Paracoccus</taxon>
    </lineage>
</organism>
<evidence type="ECO:0000313" key="10">
    <source>
        <dbReference type="EMBL" id="TBN50401.1"/>
    </source>
</evidence>
<dbReference type="GO" id="GO:0042597">
    <property type="term" value="C:periplasmic space"/>
    <property type="evidence" value="ECO:0007669"/>
    <property type="project" value="UniProtKB-SubCell"/>
</dbReference>
<evidence type="ECO:0000256" key="5">
    <source>
        <dbReference type="ARBA" id="ARBA00022448"/>
    </source>
</evidence>
<evidence type="ECO:0000256" key="4">
    <source>
        <dbReference type="ARBA" id="ARBA00017470"/>
    </source>
</evidence>
<comment type="subcellular location">
    <subcellularLocation>
        <location evidence="1">Periplasm</location>
    </subcellularLocation>
</comment>
<accession>A0A238WQ06</accession>
<dbReference type="AlphaFoldDB" id="A0A238WQ06"/>
<evidence type="ECO:0000256" key="7">
    <source>
        <dbReference type="ARBA" id="ARBA00034473"/>
    </source>
</evidence>
<protein>
    <recommendedName>
        <fullName evidence="4">sn-glycerol-3-phosphate-binding periplasmic protein UgpB</fullName>
    </recommendedName>
</protein>
<dbReference type="RefSeq" id="WP_089388003.1">
    <property type="nucleotide sequence ID" value="NZ_FZNM01000005.1"/>
</dbReference>
<evidence type="ECO:0000313" key="12">
    <source>
        <dbReference type="Proteomes" id="UP000292859"/>
    </source>
</evidence>